<protein>
    <recommendedName>
        <fullName evidence="3">Integral membrane protein</fullName>
    </recommendedName>
</protein>
<evidence type="ECO:0000313" key="1">
    <source>
        <dbReference type="EMBL" id="MCC9627827.1"/>
    </source>
</evidence>
<dbReference type="AlphaFoldDB" id="A0A9X1MK85"/>
<accession>A0A9X1MK85</accession>
<evidence type="ECO:0008006" key="3">
    <source>
        <dbReference type="Google" id="ProtNLM"/>
    </source>
</evidence>
<gene>
    <name evidence="1" type="ORF">LOC68_05420</name>
</gene>
<organism evidence="1 2">
    <name type="scientific">Blastopirellula sediminis</name>
    <dbReference type="NCBI Taxonomy" id="2894196"/>
    <lineage>
        <taxon>Bacteria</taxon>
        <taxon>Pseudomonadati</taxon>
        <taxon>Planctomycetota</taxon>
        <taxon>Planctomycetia</taxon>
        <taxon>Pirellulales</taxon>
        <taxon>Pirellulaceae</taxon>
        <taxon>Blastopirellula</taxon>
    </lineage>
</organism>
<dbReference type="RefSeq" id="WP_230216544.1">
    <property type="nucleotide sequence ID" value="NZ_JAJKFT010000004.1"/>
</dbReference>
<sequence>MIELKSDQLVFTFPEVHPQAKLSISFQRTLRIPDDDNTYPLPPGLGEFPLRHVDDFAESVSAQWLKRGGVMLPMYQSEAMWLNFDSEFVDGHDAAYPFAIKIAAGKQCAVSGQAWQNGLRRESQDYLVVPEQPWLDGFVVEKGLIRQFVAMPLGSGYSAEEQITGNAEYGGLQIAVCPMKRDVFERRFPKRREVGRSRSIIMSELHCKVAPDMGLAPGGMMRQEVYDDPYDFTDWQTAVSSRCFVHLCNSMVWQSITNSPPPHPAPTAKSYSQAGLPWFEYYDDSKSALNGSGVLAQLQSIAQKSAAKGEVVLPENATATPEKIVEYRTGLRQGQVREGNF</sequence>
<name>A0A9X1MK85_9BACT</name>
<dbReference type="EMBL" id="JAJKFT010000004">
    <property type="protein sequence ID" value="MCC9627827.1"/>
    <property type="molecule type" value="Genomic_DNA"/>
</dbReference>
<evidence type="ECO:0000313" key="2">
    <source>
        <dbReference type="Proteomes" id="UP001139103"/>
    </source>
</evidence>
<dbReference type="Proteomes" id="UP001139103">
    <property type="component" value="Unassembled WGS sequence"/>
</dbReference>
<proteinExistence type="predicted"/>
<keyword evidence="2" id="KW-1185">Reference proteome</keyword>
<reference evidence="1" key="1">
    <citation type="submission" date="2021-11" db="EMBL/GenBank/DDBJ databases">
        <title>Genome sequence.</title>
        <authorList>
            <person name="Sun Q."/>
        </authorList>
    </citation>
    <scope>NUCLEOTIDE SEQUENCE</scope>
    <source>
        <strain evidence="1">JC732</strain>
    </source>
</reference>
<comment type="caution">
    <text evidence="1">The sequence shown here is derived from an EMBL/GenBank/DDBJ whole genome shotgun (WGS) entry which is preliminary data.</text>
</comment>